<proteinExistence type="predicted"/>
<dbReference type="Pfam" id="PF01177">
    <property type="entry name" value="Asp_Glu_race"/>
    <property type="match status" value="1"/>
</dbReference>
<dbReference type="SUPFAM" id="SSF53681">
    <property type="entry name" value="Aspartate/glutamate racemase"/>
    <property type="match status" value="2"/>
</dbReference>
<protein>
    <submittedName>
        <fullName evidence="1">Aspartate/glutamate racemase family protein</fullName>
    </submittedName>
</protein>
<accession>A0ABV5FES7</accession>
<evidence type="ECO:0000313" key="2">
    <source>
        <dbReference type="Proteomes" id="UP001589585"/>
    </source>
</evidence>
<name>A0ABV5FES7_9FLAO</name>
<dbReference type="RefSeq" id="WP_379862175.1">
    <property type="nucleotide sequence ID" value="NZ_JBHMFC010000103.1"/>
</dbReference>
<comment type="caution">
    <text evidence="1">The sequence shown here is derived from an EMBL/GenBank/DDBJ whole genome shotgun (WGS) entry which is preliminary data.</text>
</comment>
<gene>
    <name evidence="1" type="ORF">ACFFU9_14355</name>
</gene>
<keyword evidence="2" id="KW-1185">Reference proteome</keyword>
<dbReference type="InterPro" id="IPR001920">
    <property type="entry name" value="Asp/Glu_race"/>
</dbReference>
<organism evidence="1 2">
    <name type="scientific">Mariniflexile ostreae</name>
    <dbReference type="NCBI Taxonomy" id="1520892"/>
    <lineage>
        <taxon>Bacteria</taxon>
        <taxon>Pseudomonadati</taxon>
        <taxon>Bacteroidota</taxon>
        <taxon>Flavobacteriia</taxon>
        <taxon>Flavobacteriales</taxon>
        <taxon>Flavobacteriaceae</taxon>
        <taxon>Mariniflexile</taxon>
    </lineage>
</organism>
<dbReference type="Gene3D" id="3.40.50.1860">
    <property type="match status" value="2"/>
</dbReference>
<dbReference type="InterPro" id="IPR015942">
    <property type="entry name" value="Asp/Glu/hydantoin_racemase"/>
</dbReference>
<evidence type="ECO:0000313" key="1">
    <source>
        <dbReference type="EMBL" id="MFB9057925.1"/>
    </source>
</evidence>
<dbReference type="Proteomes" id="UP001589585">
    <property type="component" value="Unassembled WGS sequence"/>
</dbReference>
<dbReference type="EMBL" id="JBHMFC010000103">
    <property type="protein sequence ID" value="MFB9057925.1"/>
    <property type="molecule type" value="Genomic_DNA"/>
</dbReference>
<sequence>MVIGILGLGSRSTLFYLEELNKKYHKERGGYHTFPCMVYNVDFHKINSHLPNQFETLLPELEQHLNACFKFDIDTCIIPNITLHETYDLGNFDYPIIHPISLALSALKHHKAQKVTIFGSKYTMESVYVKSKLEAMGVAVNAPALNDINTLDSLRQSLYKAEASESHLKLFKVLLERYCKTSTVLIACTELSIINSKLRSSARVLDLAQLQIENALQQSF</sequence>
<reference evidence="1 2" key="1">
    <citation type="submission" date="2024-09" db="EMBL/GenBank/DDBJ databases">
        <authorList>
            <person name="Sun Q."/>
            <person name="Mori K."/>
        </authorList>
    </citation>
    <scope>NUCLEOTIDE SEQUENCE [LARGE SCALE GENOMIC DNA]</scope>
    <source>
        <strain evidence="1 2">CECT 8622</strain>
    </source>
</reference>